<dbReference type="InterPro" id="IPR033413">
    <property type="entry name" value="DUF5117"/>
</dbReference>
<dbReference type="Pfam" id="PF16313">
    <property type="entry name" value="DUF4953"/>
    <property type="match status" value="1"/>
</dbReference>
<reference evidence="3 4" key="1">
    <citation type="submission" date="2019-08" db="EMBL/GenBank/DDBJ databases">
        <title>Parahaliea maris sp. nov., isolated from the surface seawater.</title>
        <authorList>
            <person name="Liu Y."/>
        </authorList>
    </citation>
    <scope>NUCLEOTIDE SEQUENCE [LARGE SCALE GENOMIC DNA]</scope>
    <source>
        <strain evidence="3 4">HSLHS9</strain>
    </source>
</reference>
<evidence type="ECO:0000259" key="1">
    <source>
        <dbReference type="Pfam" id="PF16313"/>
    </source>
</evidence>
<feature type="domain" description="DUF5117" evidence="2">
    <location>
        <begin position="50"/>
        <end position="246"/>
    </location>
</feature>
<dbReference type="Proteomes" id="UP000321039">
    <property type="component" value="Unassembled WGS sequence"/>
</dbReference>
<dbReference type="Pfam" id="PF17148">
    <property type="entry name" value="DUF5117"/>
    <property type="match status" value="1"/>
</dbReference>
<proteinExistence type="predicted"/>
<dbReference type="CDD" id="cd04276">
    <property type="entry name" value="ZnMc_MMP_like_2"/>
    <property type="match status" value="1"/>
</dbReference>
<dbReference type="SUPFAM" id="SSF55486">
    <property type="entry name" value="Metalloproteases ('zincins'), catalytic domain"/>
    <property type="match status" value="1"/>
</dbReference>
<evidence type="ECO:0000313" key="3">
    <source>
        <dbReference type="EMBL" id="TXS95919.1"/>
    </source>
</evidence>
<accession>A0A5C9A745</accession>
<sequence length="782" mass="85305">MKHLDGFVDLYWSGAQGKLYLEVGEFDEPFIYVSSLARGVGSNDLGLDRGQLGQTYLARFLRAGNKVLLLADNPDYVAVSDNPDEQRAMVEAFARSALGGFTVVAASKQRVLVDATEFFLADAHGVAERLKATEQGSYQADAQRSAIFMPRTKAFPDNTEVEAMITLAGQASGSIIGTVTPDASAVTVHQHHSFVRLPEPGYEPLPYDPRAGFIDPSYGSLRYDYATPIGEPVRQTYAWRHRLQKKDPAAAVSEAVEPIVYYLDRGAPEPVRSALLEGASWWNEAFEAAGYKDAFQVKMLPEDADPMDVRYNLIQWVHRSTRGWSYGSSVRDPRTQEIIKGHVTLGSLRVRQDYLLAEGLSAPYDEDGETPAELLEFALARIRQLSAHEVGHTLGFEHNFAASTDNRSSVMDYPHPYVTLDPQGEVDLSDAYDTGIGEWDKRVVLYGYQDFPDGTDVQAAREQIIRDTYASGLHFVADAHSRGDAFAVSAGPAHPRGSLWDNGADPVAELNRLMALRSKVLAQFSERNIRMGRPMASIEDVLVPMYLMHRYQVQAAATLIGGQEFTYALRGDGQVPTAMVTAARQREAIQALLATLAPGALALRPELLALIPPRPLGSGDDRELFPRQTGYVIDPLAAAQTAAALSVDLLLNPTRAARMNNNNARSAAQPAFADLLDSVLAATLYAPPEKGNAGALRRVVNTVVLDRLMRLAGNGEAQPQARAEALDALLALQEWMADVAPAAEPAWRAHFRFGAVQVQRFLDDPAAMAGLKIVKAPPGSPI</sequence>
<evidence type="ECO:0000259" key="2">
    <source>
        <dbReference type="Pfam" id="PF17148"/>
    </source>
</evidence>
<dbReference type="InterPro" id="IPR034032">
    <property type="entry name" value="Zn_MMP-like_bac"/>
</dbReference>
<comment type="caution">
    <text evidence="3">The sequence shown here is derived from an EMBL/GenBank/DDBJ whole genome shotgun (WGS) entry which is preliminary data.</text>
</comment>
<organism evidence="3 4">
    <name type="scientific">Parahaliea maris</name>
    <dbReference type="NCBI Taxonomy" id="2716870"/>
    <lineage>
        <taxon>Bacteria</taxon>
        <taxon>Pseudomonadati</taxon>
        <taxon>Pseudomonadota</taxon>
        <taxon>Gammaproteobacteria</taxon>
        <taxon>Cellvibrionales</taxon>
        <taxon>Halieaceae</taxon>
        <taxon>Parahaliea</taxon>
    </lineage>
</organism>
<dbReference type="InterPro" id="IPR032534">
    <property type="entry name" value="EcxA_zinc-bd"/>
</dbReference>
<evidence type="ECO:0000313" key="4">
    <source>
        <dbReference type="Proteomes" id="UP000321039"/>
    </source>
</evidence>
<dbReference type="AlphaFoldDB" id="A0A5C9A745"/>
<dbReference type="PANTHER" id="PTHR38478:SF1">
    <property type="entry name" value="ZINC DEPENDENT METALLOPROTEASE DOMAIN LIPOPROTEIN"/>
    <property type="match status" value="1"/>
</dbReference>
<protein>
    <submittedName>
        <fullName evidence="3">DUF5117 domain-containing protein</fullName>
    </submittedName>
</protein>
<name>A0A5C9A745_9GAMM</name>
<dbReference type="PANTHER" id="PTHR38478">
    <property type="entry name" value="PEPTIDASE M1A AND M12B"/>
    <property type="match status" value="1"/>
</dbReference>
<dbReference type="EMBL" id="VRZA01000002">
    <property type="protein sequence ID" value="TXS95919.1"/>
    <property type="molecule type" value="Genomic_DNA"/>
</dbReference>
<gene>
    <name evidence="3" type="ORF">FV139_07645</name>
</gene>
<keyword evidence="4" id="KW-1185">Reference proteome</keyword>
<feature type="domain" description="EcxA zinc-binding" evidence="1">
    <location>
        <begin position="375"/>
        <end position="684"/>
    </location>
</feature>